<accession>A0A0M6YE13</accession>
<dbReference type="OrthoDB" id="7678774at2"/>
<dbReference type="RefSeq" id="WP_055661678.1">
    <property type="nucleotide sequence ID" value="NZ_CXST01000013.1"/>
</dbReference>
<dbReference type="AlphaFoldDB" id="A0A0M6YE13"/>
<dbReference type="Proteomes" id="UP000048926">
    <property type="component" value="Unassembled WGS sequence"/>
</dbReference>
<dbReference type="EMBL" id="CXST01000013">
    <property type="protein sequence ID" value="CTQ47679.1"/>
    <property type="molecule type" value="Genomic_DNA"/>
</dbReference>
<keyword evidence="2" id="KW-1185">Reference proteome</keyword>
<gene>
    <name evidence="1" type="ORF">LAL4801_06141</name>
</gene>
<evidence type="ECO:0000313" key="1">
    <source>
        <dbReference type="EMBL" id="CTQ47679.1"/>
    </source>
</evidence>
<reference evidence="2" key="1">
    <citation type="submission" date="2015-07" db="EMBL/GenBank/DDBJ databases">
        <authorList>
            <person name="Rodrigo-Torres Lidia"/>
            <person name="Arahal R.David."/>
        </authorList>
    </citation>
    <scope>NUCLEOTIDE SEQUENCE [LARGE SCALE GENOMIC DNA]</scope>
    <source>
        <strain evidence="2">CECT 4801</strain>
    </source>
</reference>
<name>A0A0M6YE13_9HYPH</name>
<sequence length="97" mass="11221">MNRTDWKKLYRQIRASEEPEAVNANGRKYYVGKMGVKPVTGRAVLFSLFGSCRMLERRSSRLGLLRNARKYRLELQEAVRLEISIFGQADQPGFAIR</sequence>
<organism evidence="1 2">
    <name type="scientific">Roseibium aggregatum</name>
    <dbReference type="NCBI Taxonomy" id="187304"/>
    <lineage>
        <taxon>Bacteria</taxon>
        <taxon>Pseudomonadati</taxon>
        <taxon>Pseudomonadota</taxon>
        <taxon>Alphaproteobacteria</taxon>
        <taxon>Hyphomicrobiales</taxon>
        <taxon>Stappiaceae</taxon>
        <taxon>Roseibium</taxon>
    </lineage>
</organism>
<evidence type="ECO:0000313" key="2">
    <source>
        <dbReference type="Proteomes" id="UP000048926"/>
    </source>
</evidence>
<protein>
    <submittedName>
        <fullName evidence="1">Uncharacterized protein</fullName>
    </submittedName>
</protein>
<proteinExistence type="predicted"/>